<dbReference type="EMBL" id="LN854558">
    <property type="protein sequence ID" value="CRL46822.1"/>
    <property type="molecule type" value="Genomic_DNA"/>
</dbReference>
<geneLocation type="plasmid" evidence="2">
    <name>psg1</name>
</geneLocation>
<evidence type="ECO:0000313" key="2">
    <source>
        <dbReference type="Proteomes" id="UP000245838"/>
    </source>
</evidence>
<name>A0A193QNU4_SODGM</name>
<protein>
    <submittedName>
        <fullName evidence="1">Uncharacterized protein</fullName>
    </submittedName>
</protein>
<reference evidence="2" key="1">
    <citation type="submission" date="2015-05" db="EMBL/GenBank/DDBJ databases">
        <authorList>
            <person name="Goodhead I."/>
        </authorList>
    </citation>
    <scope>NUCLEOTIDE SEQUENCE [LARGE SCALE GENOMIC DNA]</scope>
    <source>
        <strain evidence="2">morsitans</strain>
        <plasmid evidence="2">psg1</plasmid>
    </source>
</reference>
<sequence length="136" mass="15980">MLSFITTTITRYINPRNTLSIKNDNDVHVSALWENIKHLFHHDKINDAQRLVYDLCYPNDNDASFKKSMKCFLKLRRMARDEYKTQFVYRKDTDESKKICELIDNKGYPLITIAKGINDSDSLYKYTIAGIESTFL</sequence>
<dbReference type="RefSeq" id="WP_011279220.1">
    <property type="nucleotide sequence ID" value="NC_007713.1"/>
</dbReference>
<accession>A0A193QNU4</accession>
<dbReference type="AlphaFoldDB" id="A0A193QNU4"/>
<organism evidence="1 2">
    <name type="scientific">Sodalis glossinidius (strain morsitans)</name>
    <dbReference type="NCBI Taxonomy" id="343509"/>
    <lineage>
        <taxon>Bacteria</taxon>
        <taxon>Pseudomonadati</taxon>
        <taxon>Pseudomonadota</taxon>
        <taxon>Gammaproteobacteria</taxon>
        <taxon>Enterobacterales</taxon>
        <taxon>Bruguierivoracaceae</taxon>
        <taxon>Sodalis</taxon>
    </lineage>
</organism>
<dbReference type="Proteomes" id="UP000245838">
    <property type="component" value="Plasmid psg1"/>
</dbReference>
<evidence type="ECO:0000313" key="1">
    <source>
        <dbReference type="EMBL" id="CRL46822.1"/>
    </source>
</evidence>
<proteinExistence type="predicted"/>
<gene>
    <name evidence="1" type="ORF">SGGMMB4_05773</name>
</gene>
<dbReference type="Gene3D" id="3.30.2440.10">
    <property type="entry name" value="Secreted effector protein SifA"/>
    <property type="match status" value="1"/>
</dbReference>